<accession>A0ABT1Q5X3</accession>
<dbReference type="SUPFAM" id="SSF53850">
    <property type="entry name" value="Periplasmic binding protein-like II"/>
    <property type="match status" value="1"/>
</dbReference>
<dbReference type="EMBL" id="JANFNG010000042">
    <property type="protein sequence ID" value="MCQ4084788.1"/>
    <property type="molecule type" value="Genomic_DNA"/>
</dbReference>
<keyword evidence="1" id="KW-0732">Signal</keyword>
<organism evidence="2 3">
    <name type="scientific">Streptomyces humicola</name>
    <dbReference type="NCBI Taxonomy" id="2953240"/>
    <lineage>
        <taxon>Bacteria</taxon>
        <taxon>Bacillati</taxon>
        <taxon>Actinomycetota</taxon>
        <taxon>Actinomycetes</taxon>
        <taxon>Kitasatosporales</taxon>
        <taxon>Streptomycetaceae</taxon>
        <taxon>Streptomyces</taxon>
    </lineage>
</organism>
<reference evidence="2" key="1">
    <citation type="submission" date="2022-06" db="EMBL/GenBank/DDBJ databases">
        <title>Draft genome sequence of Streptomyces sp. RB6PN25 isolated from peat swamp forest in Thailand.</title>
        <authorList>
            <person name="Duangmal K."/>
            <person name="Klaysubun C."/>
        </authorList>
    </citation>
    <scope>NUCLEOTIDE SEQUENCE</scope>
    <source>
        <strain evidence="2">RB6PN25</strain>
    </source>
</reference>
<dbReference type="InterPro" id="IPR006059">
    <property type="entry name" value="SBP"/>
</dbReference>
<dbReference type="InterPro" id="IPR050490">
    <property type="entry name" value="Bact_solute-bd_prot1"/>
</dbReference>
<sequence length="435" mass="46078">MRTARTRRTGIVALGCTVLTATALLSGCGSSSGGSSANGGGKITLTIDLFGTFGYKEAGLYAEYEKLHPNIVIKETDTENEADYWQALQTHLAADSGLGDIQGVEVGRIATVVRQEASDFTDLNTLGASSVTRNFLPWKIKVATTPSGAVLGLGTDIGPEAICYRSDLLKQAGLPTDRAALAQKWSTWTGYVGLGKQYQAHAPAHSAWTDSATGLFTAMTGQQAVRYYDQSGKPVYGSNPLVKSAWDTSVEAARAGITAKLTQWSPQWNQAFSTGAFATLPCPAWMTGYIKGQAGAAGKGRWDIAPGPGATGNWGGSYLAIPKTSPHQKQAYDLIAWLTAKDQQVTLFEKEGNFPSNTQAIGAVQNYTDPYFNNAPVGQIFGDSAKNMPVQVLGVHDGDVNTALTNALSEVEQKGVSPQQAWQNAMNNIANAVAQ</sequence>
<feature type="signal peptide" evidence="1">
    <location>
        <begin position="1"/>
        <end position="23"/>
    </location>
</feature>
<protein>
    <submittedName>
        <fullName evidence="2">Extracellular solute-binding protein</fullName>
    </submittedName>
</protein>
<dbReference type="RefSeq" id="WP_255923869.1">
    <property type="nucleotide sequence ID" value="NZ_JANFNG010000042.1"/>
</dbReference>
<keyword evidence="3" id="KW-1185">Reference proteome</keyword>
<comment type="caution">
    <text evidence="2">The sequence shown here is derived from an EMBL/GenBank/DDBJ whole genome shotgun (WGS) entry which is preliminary data.</text>
</comment>
<dbReference type="Pfam" id="PF13416">
    <property type="entry name" value="SBP_bac_8"/>
    <property type="match status" value="1"/>
</dbReference>
<proteinExistence type="predicted"/>
<evidence type="ECO:0000313" key="2">
    <source>
        <dbReference type="EMBL" id="MCQ4084788.1"/>
    </source>
</evidence>
<dbReference type="PANTHER" id="PTHR43649:SF32">
    <property type="entry name" value="SUGAR BINDING SECRETED PROTEIN"/>
    <property type="match status" value="1"/>
</dbReference>
<name>A0ABT1Q5X3_9ACTN</name>
<evidence type="ECO:0000313" key="3">
    <source>
        <dbReference type="Proteomes" id="UP001057702"/>
    </source>
</evidence>
<dbReference type="Proteomes" id="UP001057702">
    <property type="component" value="Unassembled WGS sequence"/>
</dbReference>
<dbReference type="PROSITE" id="PS51257">
    <property type="entry name" value="PROKAR_LIPOPROTEIN"/>
    <property type="match status" value="1"/>
</dbReference>
<evidence type="ECO:0000256" key="1">
    <source>
        <dbReference type="SAM" id="SignalP"/>
    </source>
</evidence>
<feature type="chain" id="PRO_5046231566" evidence="1">
    <location>
        <begin position="24"/>
        <end position="435"/>
    </location>
</feature>
<dbReference type="PANTHER" id="PTHR43649">
    <property type="entry name" value="ARABINOSE-BINDING PROTEIN-RELATED"/>
    <property type="match status" value="1"/>
</dbReference>
<dbReference type="Gene3D" id="3.40.190.10">
    <property type="entry name" value="Periplasmic binding protein-like II"/>
    <property type="match status" value="1"/>
</dbReference>
<gene>
    <name evidence="2" type="ORF">NGB36_30515</name>
</gene>